<dbReference type="GeneID" id="41976883"/>
<dbReference type="AlphaFoldDB" id="A0A507AJ53"/>
<dbReference type="EMBL" id="SKBQ01000068">
    <property type="protein sequence ID" value="TPX09392.1"/>
    <property type="molecule type" value="Genomic_DNA"/>
</dbReference>
<dbReference type="Gene3D" id="3.80.10.10">
    <property type="entry name" value="Ribonuclease Inhibitor"/>
    <property type="match status" value="1"/>
</dbReference>
<evidence type="ECO:0000259" key="1">
    <source>
        <dbReference type="PROSITE" id="PS50181"/>
    </source>
</evidence>
<dbReference type="InterPro" id="IPR001810">
    <property type="entry name" value="F-box_dom"/>
</dbReference>
<accession>A0A507AJ53</accession>
<dbReference type="InParanoid" id="A0A507AJ53"/>
<comment type="caution">
    <text evidence="2">The sequence shown here is derived from an EMBL/GenBank/DDBJ whole genome shotgun (WGS) entry which is preliminary data.</text>
</comment>
<dbReference type="InterPro" id="IPR055411">
    <property type="entry name" value="LRR_FXL15/At3g58940/PEG3-like"/>
</dbReference>
<dbReference type="Proteomes" id="UP000319257">
    <property type="component" value="Unassembled WGS sequence"/>
</dbReference>
<organism evidence="2 3">
    <name type="scientific">Thyridium curvatum</name>
    <dbReference type="NCBI Taxonomy" id="1093900"/>
    <lineage>
        <taxon>Eukaryota</taxon>
        <taxon>Fungi</taxon>
        <taxon>Dikarya</taxon>
        <taxon>Ascomycota</taxon>
        <taxon>Pezizomycotina</taxon>
        <taxon>Sordariomycetes</taxon>
        <taxon>Sordariomycetidae</taxon>
        <taxon>Thyridiales</taxon>
        <taxon>Thyridiaceae</taxon>
        <taxon>Thyridium</taxon>
    </lineage>
</organism>
<keyword evidence="3" id="KW-1185">Reference proteome</keyword>
<reference evidence="2 3" key="1">
    <citation type="submission" date="2019-06" db="EMBL/GenBank/DDBJ databases">
        <title>Draft genome sequence of the filamentous fungus Phialemoniopsis curvata isolated from diesel fuel.</title>
        <authorList>
            <person name="Varaljay V.A."/>
            <person name="Lyon W.J."/>
            <person name="Crouch A.L."/>
            <person name="Drake C.E."/>
            <person name="Hollomon J.M."/>
            <person name="Nadeau L.J."/>
            <person name="Nunn H.S."/>
            <person name="Stevenson B.S."/>
            <person name="Bojanowski C.L."/>
            <person name="Crookes-Goodson W.J."/>
        </authorList>
    </citation>
    <scope>NUCLEOTIDE SEQUENCE [LARGE SCALE GENOMIC DNA]</scope>
    <source>
        <strain evidence="2 3">D216</strain>
    </source>
</reference>
<evidence type="ECO:0000313" key="3">
    <source>
        <dbReference type="Proteomes" id="UP000319257"/>
    </source>
</evidence>
<dbReference type="SMART" id="SM00256">
    <property type="entry name" value="FBOX"/>
    <property type="match status" value="1"/>
</dbReference>
<feature type="domain" description="F-box" evidence="1">
    <location>
        <begin position="25"/>
        <end position="73"/>
    </location>
</feature>
<dbReference type="SUPFAM" id="SSF81383">
    <property type="entry name" value="F-box domain"/>
    <property type="match status" value="1"/>
</dbReference>
<dbReference type="InterPro" id="IPR032675">
    <property type="entry name" value="LRR_dom_sf"/>
</dbReference>
<dbReference type="Pfam" id="PF12937">
    <property type="entry name" value="F-box-like"/>
    <property type="match status" value="1"/>
</dbReference>
<proteinExistence type="predicted"/>
<protein>
    <recommendedName>
        <fullName evidence="1">F-box domain-containing protein</fullName>
    </recommendedName>
</protein>
<dbReference type="InterPro" id="IPR036047">
    <property type="entry name" value="F-box-like_dom_sf"/>
</dbReference>
<dbReference type="SUPFAM" id="SSF52047">
    <property type="entry name" value="RNI-like"/>
    <property type="match status" value="1"/>
</dbReference>
<dbReference type="PROSITE" id="PS50181">
    <property type="entry name" value="FBOX"/>
    <property type="match status" value="1"/>
</dbReference>
<evidence type="ECO:0000313" key="2">
    <source>
        <dbReference type="EMBL" id="TPX09392.1"/>
    </source>
</evidence>
<name>A0A507AJ53_9PEZI</name>
<sequence>MASRAESSDDARIGQGTWKANRREAKCLFNLPNEVLEQIFDNLETIDRPSLLDVSRTCWRFNLVATDFLFRRIRIHPAKNAVTILRLINDRPIFGKLVRAASFVGNDYPALAVLQGRRMHPMSQEAVIPEALGLLTERISPSDKQWLLKRRMPPRYAHRILLLLSRLERAYFMTWRSLELVNLAIKESPGTLLPQLKRMVICQGDMEGYPRPNGFFTAAPNLTHLEIRFRISLPLDDLPVLQHLEHLSLNECHITKNDLQRLLSCCPSLRKFAYRHSWLWPQVVPVTMDEMMICLEPLREQLVRLDLDFQHWRSQTGPLLTLGMDVPCLSMILPHNFREFTALEELCLDWQALTACRRIAKLPMFGLPAYFLEGMLPVQLKALDLHGTLPPKRHSSDERYKPEFTPHDAGGLESMCPHIELVRVNGGRQRSYVWGQPSQHELPLMYHPDQFMGEDEDFVMRGKGLYGARKEQDPDFHGDAKMKTGLVEWYESWRRKERD</sequence>
<dbReference type="Pfam" id="PF24758">
    <property type="entry name" value="LRR_At5g56370"/>
    <property type="match status" value="1"/>
</dbReference>
<dbReference type="RefSeq" id="XP_030991103.1">
    <property type="nucleotide sequence ID" value="XM_031144401.1"/>
</dbReference>
<gene>
    <name evidence="2" type="ORF">E0L32_009436</name>
</gene>